<sequence length="470" mass="53601">MGVPETEITTIMHERIKVLSQKAKEHFSKSEKHNIFEDGEDEHKIVRLYDEKKNPIYFLMSQKLGAGAFGEVSHGIQLDIENGSMLPGTDVAIKVTDFSEGGTLGKDDIEQAQKETEHEKEILSRIQQNRGFSIGGRTKKIKFELDEELTLEKDAYVQEAIIAMPLHPGKDVQHKAHKDKFSYGSITFVKLASKLCSNLERLHDNGIIHSDLKPANIIWDAQNGNVNIVDFNRGKFISPQETHVFSSSSSDQAYMAPDCFTKDQGYRFSKASDIYSLGKILAEKFDLSLQNDQKETLNNKKYLSYDQLIIKPFLEKMTSADESKRPMLKECIEFFNQIENKMTLDIEQPDNKTRLELSKKIISLELYANQLKKESSKENKINKFLASSGITANKTQKYEETINTIQLLTKALSTPEIDKDLIKKHQESLDSKAHGIFSFKGRYHKIIDDVRKALAKDETEPEQQNTNKLM</sequence>
<accession>A0A0A2SXC5</accession>
<dbReference type="PANTHER" id="PTHR44167">
    <property type="entry name" value="OVARIAN-SPECIFIC SERINE/THREONINE-PROTEIN KINASE LOK-RELATED"/>
    <property type="match status" value="1"/>
</dbReference>
<dbReference type="STRING" id="1498499.EP47_08110"/>
<dbReference type="EMBL" id="JNCF01000005">
    <property type="protein sequence ID" value="KGP64099.1"/>
    <property type="molecule type" value="Genomic_DNA"/>
</dbReference>
<organism evidence="3 4">
    <name type="scientific">Legionella norrlandica</name>
    <dbReference type="NCBI Taxonomy" id="1498499"/>
    <lineage>
        <taxon>Bacteria</taxon>
        <taxon>Pseudomonadati</taxon>
        <taxon>Pseudomonadota</taxon>
        <taxon>Gammaproteobacteria</taxon>
        <taxon>Legionellales</taxon>
        <taxon>Legionellaceae</taxon>
        <taxon>Legionella</taxon>
    </lineage>
</organism>
<dbReference type="GO" id="GO:0004674">
    <property type="term" value="F:protein serine/threonine kinase activity"/>
    <property type="evidence" value="ECO:0007669"/>
    <property type="project" value="TreeGrafter"/>
</dbReference>
<dbReference type="SMART" id="SM00220">
    <property type="entry name" value="S_TKc"/>
    <property type="match status" value="1"/>
</dbReference>
<keyword evidence="4" id="KW-1185">Reference proteome</keyword>
<dbReference type="Proteomes" id="UP000054422">
    <property type="component" value="Unassembled WGS sequence"/>
</dbReference>
<evidence type="ECO:0000256" key="1">
    <source>
        <dbReference type="PROSITE-ProRule" id="PRU10141"/>
    </source>
</evidence>
<evidence type="ECO:0000313" key="3">
    <source>
        <dbReference type="EMBL" id="KGP64099.1"/>
    </source>
</evidence>
<dbReference type="InterPro" id="IPR000719">
    <property type="entry name" value="Prot_kinase_dom"/>
</dbReference>
<proteinExistence type="predicted"/>
<dbReference type="PROSITE" id="PS50011">
    <property type="entry name" value="PROTEIN_KINASE_DOM"/>
    <property type="match status" value="1"/>
</dbReference>
<feature type="domain" description="Protein kinase" evidence="2">
    <location>
        <begin position="58"/>
        <end position="335"/>
    </location>
</feature>
<dbReference type="OrthoDB" id="5633255at2"/>
<name>A0A0A2SXC5_9GAMM</name>
<dbReference type="PANTHER" id="PTHR44167:SF24">
    <property type="entry name" value="SERINE_THREONINE-PROTEIN KINASE CHK2"/>
    <property type="match status" value="1"/>
</dbReference>
<dbReference type="AlphaFoldDB" id="A0A0A2SXC5"/>
<evidence type="ECO:0000259" key="2">
    <source>
        <dbReference type="PROSITE" id="PS50011"/>
    </source>
</evidence>
<keyword evidence="1" id="KW-0547">Nucleotide-binding</keyword>
<dbReference type="InterPro" id="IPR011009">
    <property type="entry name" value="Kinase-like_dom_sf"/>
</dbReference>
<dbReference type="RefSeq" id="WP_035887233.1">
    <property type="nucleotide sequence ID" value="NZ_JNCF01000005.1"/>
</dbReference>
<gene>
    <name evidence="3" type="ORF">EP47_08110</name>
</gene>
<dbReference type="InterPro" id="IPR017441">
    <property type="entry name" value="Protein_kinase_ATP_BS"/>
</dbReference>
<reference evidence="3 4" key="1">
    <citation type="submission" date="2014-05" db="EMBL/GenBank/DDBJ databases">
        <authorList>
            <person name="Rizzardi K."/>
            <person name="Winiecka-Krusnell J."/>
            <person name="Ramliden M."/>
            <person name="Alm E."/>
            <person name="Andersson S."/>
            <person name="Byfors S."/>
        </authorList>
    </citation>
    <scope>NUCLEOTIDE SEQUENCE [LARGE SCALE GENOMIC DNA]</scope>
    <source>
        <strain evidence="3 4">LEGN</strain>
    </source>
</reference>
<comment type="caution">
    <text evidence="3">The sequence shown here is derived from an EMBL/GenBank/DDBJ whole genome shotgun (WGS) entry which is preliminary data.</text>
</comment>
<keyword evidence="1" id="KW-0067">ATP-binding</keyword>
<protein>
    <recommendedName>
        <fullName evidence="2">Protein kinase domain-containing protein</fullName>
    </recommendedName>
</protein>
<feature type="binding site" evidence="1">
    <location>
        <position position="94"/>
    </location>
    <ligand>
        <name>ATP</name>
        <dbReference type="ChEBI" id="CHEBI:30616"/>
    </ligand>
</feature>
<evidence type="ECO:0000313" key="4">
    <source>
        <dbReference type="Proteomes" id="UP000054422"/>
    </source>
</evidence>
<dbReference type="GO" id="GO:0005524">
    <property type="term" value="F:ATP binding"/>
    <property type="evidence" value="ECO:0007669"/>
    <property type="project" value="UniProtKB-UniRule"/>
</dbReference>
<dbReference type="Pfam" id="PF00069">
    <property type="entry name" value="Pkinase"/>
    <property type="match status" value="1"/>
</dbReference>
<dbReference type="Gene3D" id="1.10.510.10">
    <property type="entry name" value="Transferase(Phosphotransferase) domain 1"/>
    <property type="match status" value="1"/>
</dbReference>
<dbReference type="PROSITE" id="PS00107">
    <property type="entry name" value="PROTEIN_KINASE_ATP"/>
    <property type="match status" value="1"/>
</dbReference>
<dbReference type="SUPFAM" id="SSF56112">
    <property type="entry name" value="Protein kinase-like (PK-like)"/>
    <property type="match status" value="1"/>
</dbReference>